<dbReference type="Pfam" id="PF01638">
    <property type="entry name" value="HxlR"/>
    <property type="match status" value="1"/>
</dbReference>
<sequence>MIPIDKYYTPDKPIHDSEANGDTEGDVCFTPYPSNGICARFGDKWTVQILWHLSIAREHRLRFSALKGEIGGITQRMLTLSLRNLERDGLVIRHYFPEVPPRVEYELTAVGAGVLPALEGINTWVWQNISHIEESRRAYDDADR</sequence>
<dbReference type="Gene3D" id="1.10.10.10">
    <property type="entry name" value="Winged helix-like DNA-binding domain superfamily/Winged helix DNA-binding domain"/>
    <property type="match status" value="1"/>
</dbReference>
<evidence type="ECO:0000256" key="2">
    <source>
        <dbReference type="ARBA" id="ARBA00023125"/>
    </source>
</evidence>
<accession>A0A356LLD5</accession>
<dbReference type="InterPro" id="IPR036388">
    <property type="entry name" value="WH-like_DNA-bd_sf"/>
</dbReference>
<evidence type="ECO:0000313" key="7">
    <source>
        <dbReference type="Proteomes" id="UP000264036"/>
    </source>
</evidence>
<protein>
    <submittedName>
        <fullName evidence="6">Transcriptional regulator</fullName>
    </submittedName>
</protein>
<dbReference type="SUPFAM" id="SSF46785">
    <property type="entry name" value="Winged helix' DNA-binding domain"/>
    <property type="match status" value="1"/>
</dbReference>
<evidence type="ECO:0000256" key="4">
    <source>
        <dbReference type="SAM" id="MobiDB-lite"/>
    </source>
</evidence>
<keyword evidence="1" id="KW-0805">Transcription regulation</keyword>
<dbReference type="PANTHER" id="PTHR33204:SF39">
    <property type="entry name" value="TRANSCRIPTIONAL REGULATORY PROTEIN"/>
    <property type="match status" value="1"/>
</dbReference>
<evidence type="ECO:0000259" key="5">
    <source>
        <dbReference type="PROSITE" id="PS51118"/>
    </source>
</evidence>
<dbReference type="GO" id="GO:0003677">
    <property type="term" value="F:DNA binding"/>
    <property type="evidence" value="ECO:0007669"/>
    <property type="project" value="UniProtKB-KW"/>
</dbReference>
<dbReference type="InterPro" id="IPR002577">
    <property type="entry name" value="HTH_HxlR"/>
</dbReference>
<proteinExistence type="predicted"/>
<keyword evidence="2" id="KW-0238">DNA-binding</keyword>
<comment type="caution">
    <text evidence="6">The sequence shown here is derived from an EMBL/GenBank/DDBJ whole genome shotgun (WGS) entry which is preliminary data.</text>
</comment>
<dbReference type="InterPro" id="IPR036390">
    <property type="entry name" value="WH_DNA-bd_sf"/>
</dbReference>
<dbReference type="Proteomes" id="UP000264036">
    <property type="component" value="Unassembled WGS sequence"/>
</dbReference>
<dbReference type="AlphaFoldDB" id="A0A356LLD5"/>
<dbReference type="PANTHER" id="PTHR33204">
    <property type="entry name" value="TRANSCRIPTIONAL REGULATOR, MARR FAMILY"/>
    <property type="match status" value="1"/>
</dbReference>
<feature type="domain" description="HTH hxlR-type" evidence="5">
    <location>
        <begin position="30"/>
        <end position="133"/>
    </location>
</feature>
<evidence type="ECO:0000313" key="6">
    <source>
        <dbReference type="EMBL" id="HBP31345.1"/>
    </source>
</evidence>
<evidence type="ECO:0000256" key="1">
    <source>
        <dbReference type="ARBA" id="ARBA00023015"/>
    </source>
</evidence>
<evidence type="ECO:0000256" key="3">
    <source>
        <dbReference type="ARBA" id="ARBA00023163"/>
    </source>
</evidence>
<dbReference type="PROSITE" id="PS51118">
    <property type="entry name" value="HTH_HXLR"/>
    <property type="match status" value="1"/>
</dbReference>
<feature type="compositionally biased region" description="Basic and acidic residues" evidence="4">
    <location>
        <begin position="8"/>
        <end position="18"/>
    </location>
</feature>
<keyword evidence="3" id="KW-0804">Transcription</keyword>
<name>A0A356LLD5_9BURK</name>
<gene>
    <name evidence="6" type="ORF">DD666_18290</name>
</gene>
<reference evidence="6 7" key="1">
    <citation type="journal article" date="2018" name="Nat. Biotechnol.">
        <title>A standardized bacterial taxonomy based on genome phylogeny substantially revises the tree of life.</title>
        <authorList>
            <person name="Parks D.H."/>
            <person name="Chuvochina M."/>
            <person name="Waite D.W."/>
            <person name="Rinke C."/>
            <person name="Skarshewski A."/>
            <person name="Chaumeil P.A."/>
            <person name="Hugenholtz P."/>
        </authorList>
    </citation>
    <scope>NUCLEOTIDE SEQUENCE [LARGE SCALE GENOMIC DNA]</scope>
    <source>
        <strain evidence="6">UBA10707</strain>
    </source>
</reference>
<organism evidence="6 7">
    <name type="scientific">Advenella kashmirensis</name>
    <dbReference type="NCBI Taxonomy" id="310575"/>
    <lineage>
        <taxon>Bacteria</taxon>
        <taxon>Pseudomonadati</taxon>
        <taxon>Pseudomonadota</taxon>
        <taxon>Betaproteobacteria</taxon>
        <taxon>Burkholderiales</taxon>
        <taxon>Alcaligenaceae</taxon>
    </lineage>
</organism>
<dbReference type="EMBL" id="DOEK01000038">
    <property type="protein sequence ID" value="HBP31345.1"/>
    <property type="molecule type" value="Genomic_DNA"/>
</dbReference>
<feature type="region of interest" description="Disordered" evidence="4">
    <location>
        <begin position="1"/>
        <end position="20"/>
    </location>
</feature>